<protein>
    <recommendedName>
        <fullName evidence="9">Purple acid phosphatase</fullName>
        <ecNumber evidence="9">3.1.3.2</ecNumber>
    </recommendedName>
</protein>
<name>A0AA38T0P4_9ASTR</name>
<evidence type="ECO:0000256" key="4">
    <source>
        <dbReference type="ARBA" id="ARBA00008723"/>
    </source>
</evidence>
<evidence type="ECO:0000256" key="3">
    <source>
        <dbReference type="ARBA" id="ARBA00001962"/>
    </source>
</evidence>
<dbReference type="GO" id="GO:0046872">
    <property type="term" value="F:metal ion binding"/>
    <property type="evidence" value="ECO:0007669"/>
    <property type="project" value="InterPro"/>
</dbReference>
<dbReference type="InterPro" id="IPR025733">
    <property type="entry name" value="PAPs_C"/>
</dbReference>
<dbReference type="InterPro" id="IPR039331">
    <property type="entry name" value="PAPs-like"/>
</dbReference>
<dbReference type="InterPro" id="IPR008963">
    <property type="entry name" value="Purple_acid_Pase-like_N"/>
</dbReference>
<dbReference type="Pfam" id="PF00149">
    <property type="entry name" value="Metallophos"/>
    <property type="match status" value="1"/>
</dbReference>
<dbReference type="Pfam" id="PF16656">
    <property type="entry name" value="Pur_ac_phosph_N"/>
    <property type="match status" value="1"/>
</dbReference>
<feature type="chain" id="PRO_5041487062" description="Purple acid phosphatase" evidence="9">
    <location>
        <begin position="20"/>
        <end position="437"/>
    </location>
</feature>
<evidence type="ECO:0000259" key="10">
    <source>
        <dbReference type="Pfam" id="PF00149"/>
    </source>
</evidence>
<dbReference type="InterPro" id="IPR041792">
    <property type="entry name" value="MPP_PAP"/>
</dbReference>
<organism evidence="13 14">
    <name type="scientific">Centaurea solstitialis</name>
    <name type="common">yellow star-thistle</name>
    <dbReference type="NCBI Taxonomy" id="347529"/>
    <lineage>
        <taxon>Eukaryota</taxon>
        <taxon>Viridiplantae</taxon>
        <taxon>Streptophyta</taxon>
        <taxon>Embryophyta</taxon>
        <taxon>Tracheophyta</taxon>
        <taxon>Spermatophyta</taxon>
        <taxon>Magnoliopsida</taxon>
        <taxon>eudicotyledons</taxon>
        <taxon>Gunneridae</taxon>
        <taxon>Pentapetalae</taxon>
        <taxon>asterids</taxon>
        <taxon>campanulids</taxon>
        <taxon>Asterales</taxon>
        <taxon>Asteraceae</taxon>
        <taxon>Carduoideae</taxon>
        <taxon>Cardueae</taxon>
        <taxon>Centaureinae</taxon>
        <taxon>Centaurea</taxon>
    </lineage>
</organism>
<dbReference type="AlphaFoldDB" id="A0AA38T0P4"/>
<keyword evidence="5 9" id="KW-0732">Signal</keyword>
<evidence type="ECO:0000256" key="7">
    <source>
        <dbReference type="ARBA" id="ARBA00022833"/>
    </source>
</evidence>
<dbReference type="GO" id="GO:0003993">
    <property type="term" value="F:acid phosphatase activity"/>
    <property type="evidence" value="ECO:0007669"/>
    <property type="project" value="UniProtKB-EC"/>
</dbReference>
<comment type="catalytic activity">
    <reaction evidence="1 9">
        <text>a phosphate monoester + H2O = an alcohol + phosphate</text>
        <dbReference type="Rhea" id="RHEA:15017"/>
        <dbReference type="ChEBI" id="CHEBI:15377"/>
        <dbReference type="ChEBI" id="CHEBI:30879"/>
        <dbReference type="ChEBI" id="CHEBI:43474"/>
        <dbReference type="ChEBI" id="CHEBI:67140"/>
        <dbReference type="EC" id="3.1.3.2"/>
    </reaction>
</comment>
<dbReference type="PANTHER" id="PTHR22953:SF7">
    <property type="entry name" value="PURPLE ACID PHOSPHATASE 22"/>
    <property type="match status" value="1"/>
</dbReference>
<evidence type="ECO:0000259" key="12">
    <source>
        <dbReference type="Pfam" id="PF16656"/>
    </source>
</evidence>
<comment type="cofactor">
    <cofactor evidence="2">
        <name>Zn(2+)</name>
        <dbReference type="ChEBI" id="CHEBI:29105"/>
    </cofactor>
</comment>
<dbReference type="InterPro" id="IPR015914">
    <property type="entry name" value="PAPs_N"/>
</dbReference>
<dbReference type="EC" id="3.1.3.2" evidence="9"/>
<comment type="similarity">
    <text evidence="4 9">Belongs to the metallophosphoesterase superfamily. Purple acid phosphatase family.</text>
</comment>
<comment type="caution">
    <text evidence="13">The sequence shown here is derived from an EMBL/GenBank/DDBJ whole genome shotgun (WGS) entry which is preliminary data.</text>
</comment>
<keyword evidence="8" id="KW-0325">Glycoprotein</keyword>
<dbReference type="InterPro" id="IPR029052">
    <property type="entry name" value="Metallo-depent_PP-like"/>
</dbReference>
<keyword evidence="6 9" id="KW-0378">Hydrolase</keyword>
<dbReference type="InterPro" id="IPR004843">
    <property type="entry name" value="Calcineurin-like_PHP"/>
</dbReference>
<dbReference type="Gene3D" id="2.60.40.380">
    <property type="entry name" value="Purple acid phosphatase-like, N-terminal"/>
    <property type="match status" value="1"/>
</dbReference>
<dbReference type="EMBL" id="JARYMX010000007">
    <property type="protein sequence ID" value="KAJ9542652.1"/>
    <property type="molecule type" value="Genomic_DNA"/>
</dbReference>
<evidence type="ECO:0000256" key="9">
    <source>
        <dbReference type="RuleBase" id="RU361203"/>
    </source>
</evidence>
<dbReference type="Proteomes" id="UP001172457">
    <property type="component" value="Chromosome 7"/>
</dbReference>
<feature type="domain" description="Purple acid phosphatase C-terminal" evidence="11">
    <location>
        <begin position="344"/>
        <end position="403"/>
    </location>
</feature>
<dbReference type="CDD" id="cd00839">
    <property type="entry name" value="MPP_PAPs"/>
    <property type="match status" value="1"/>
</dbReference>
<evidence type="ECO:0000313" key="13">
    <source>
        <dbReference type="EMBL" id="KAJ9542652.1"/>
    </source>
</evidence>
<gene>
    <name evidence="13" type="ORF">OSB04_029158</name>
</gene>
<evidence type="ECO:0000256" key="5">
    <source>
        <dbReference type="ARBA" id="ARBA00022729"/>
    </source>
</evidence>
<accession>A0AA38T0P4</accession>
<feature type="domain" description="Calcineurin-like phosphoesterase" evidence="10">
    <location>
        <begin position="139"/>
        <end position="329"/>
    </location>
</feature>
<reference evidence="13" key="1">
    <citation type="submission" date="2023-03" db="EMBL/GenBank/DDBJ databases">
        <title>Chromosome-scale reference genome and RAD-based genetic map of yellow starthistle (Centaurea solstitialis) reveal putative structural variation and QTLs associated with invader traits.</title>
        <authorList>
            <person name="Reatini B."/>
            <person name="Cang F.A."/>
            <person name="Jiang Q."/>
            <person name="Mckibben M.T.W."/>
            <person name="Barker M.S."/>
            <person name="Rieseberg L.H."/>
            <person name="Dlugosch K.M."/>
        </authorList>
    </citation>
    <scope>NUCLEOTIDE SEQUENCE</scope>
    <source>
        <strain evidence="13">CAN-66</strain>
        <tissue evidence="13">Leaf</tissue>
    </source>
</reference>
<proteinExistence type="inferred from homology"/>
<evidence type="ECO:0000256" key="8">
    <source>
        <dbReference type="ARBA" id="ARBA00023180"/>
    </source>
</evidence>
<evidence type="ECO:0000313" key="14">
    <source>
        <dbReference type="Proteomes" id="UP001172457"/>
    </source>
</evidence>
<comment type="cofactor">
    <cofactor evidence="3">
        <name>Fe cation</name>
        <dbReference type="ChEBI" id="CHEBI:24875"/>
    </cofactor>
</comment>
<feature type="domain" description="Purple acid phosphatase N-terminal" evidence="12">
    <location>
        <begin position="43"/>
        <end position="129"/>
    </location>
</feature>
<keyword evidence="7" id="KW-0862">Zinc</keyword>
<dbReference type="Pfam" id="PF14008">
    <property type="entry name" value="Metallophos_C"/>
    <property type="match status" value="1"/>
</dbReference>
<evidence type="ECO:0000256" key="6">
    <source>
        <dbReference type="ARBA" id="ARBA00022801"/>
    </source>
</evidence>
<dbReference type="PANTHER" id="PTHR22953">
    <property type="entry name" value="ACID PHOSPHATASE RELATED"/>
    <property type="match status" value="1"/>
</dbReference>
<dbReference type="SUPFAM" id="SSF56300">
    <property type="entry name" value="Metallo-dependent phosphatases"/>
    <property type="match status" value="1"/>
</dbReference>
<dbReference type="Gene3D" id="3.60.21.10">
    <property type="match status" value="1"/>
</dbReference>
<evidence type="ECO:0000256" key="2">
    <source>
        <dbReference type="ARBA" id="ARBA00001947"/>
    </source>
</evidence>
<keyword evidence="14" id="KW-1185">Reference proteome</keyword>
<dbReference type="SUPFAM" id="SSF49363">
    <property type="entry name" value="Purple acid phosphatase, N-terminal domain"/>
    <property type="match status" value="1"/>
</dbReference>
<evidence type="ECO:0000256" key="1">
    <source>
        <dbReference type="ARBA" id="ARBA00000032"/>
    </source>
</evidence>
<feature type="signal peptide" evidence="9">
    <location>
        <begin position="1"/>
        <end position="19"/>
    </location>
</feature>
<evidence type="ECO:0000259" key="11">
    <source>
        <dbReference type="Pfam" id="PF14008"/>
    </source>
</evidence>
<sequence length="437" mass="49764">MPKLLFLFFVFFFVCEHHASTGFTRQPSRPLIFTPHNRPNSHPQQVHVSLVGNNYMKVSWVTDGNGVPSTVEYGKIPAKYESLATGEHTSYHYFSYRSGNIHHVTIGPLDPATTYYYRCGGIGPEFNFRMPPATYPIEFAVAGDLGQTEWTSSTLEHINARDYDILLLPGDLSYADTQQPLWDSFGRLVEPYASRRPWMVTEGNHEQEAFPIIYPKGYKAYNSRWPMPYRESGSESNLYYSFDAVGTHIIMLGSYADFSIGSDQYKWLANDLAKIDRLRTPWVVVILHAPWYNSNLAHQGEGESMRVAIEEMLYNSRVDVVFAGHVHAYERFTRVYNNNADPCGPMHITIGDGGNREGLAMLYKEPTPSISLYREASFGHGRLRILNDTHAHWSWNRNDDSVSVVADGIWLKSLSSSSLCFPQIQPKTDLTYEKDEL</sequence>